<dbReference type="EMBL" id="CM055758">
    <property type="protein sequence ID" value="KAJ7988286.1"/>
    <property type="molecule type" value="Genomic_DNA"/>
</dbReference>
<keyword evidence="2" id="KW-1185">Reference proteome</keyword>
<evidence type="ECO:0000313" key="1">
    <source>
        <dbReference type="EMBL" id="KAJ7988286.1"/>
    </source>
</evidence>
<gene>
    <name evidence="1" type="ORF">DPEC_G00322000</name>
</gene>
<evidence type="ECO:0000313" key="2">
    <source>
        <dbReference type="Proteomes" id="UP001157502"/>
    </source>
</evidence>
<comment type="caution">
    <text evidence="1">The sequence shown here is derived from an EMBL/GenBank/DDBJ whole genome shotgun (WGS) entry which is preliminary data.</text>
</comment>
<protein>
    <submittedName>
        <fullName evidence="1">Uncharacterized protein</fullName>
    </submittedName>
</protein>
<sequence>MDFDLADALWSPGSENEELDGKCSQPEEKVVPEDKICWLHKGLRVEVEYAPSGQRCLKKVAHLVIALQRMKHTPKISDSTHNSLWLERSDDPCSVIINTVFQEQIMVQVQQPVGEANTRPNAVFKRSDSLPQQCKLCDQNQKSLVANATNPESMALVAITLRGGQGQMRAKFKLSRYMSPSCSIPAQPVVVGIVGTDRYLSCSKPEGSKNPVLHLEKCLEDQLHTICPEGDKLRFLFYKKTTGISQTTFESAKYRRWFICTSVESTQPVELCLEKQLGKLSCFDVND</sequence>
<organism evidence="1 2">
    <name type="scientific">Dallia pectoralis</name>
    <name type="common">Alaska blackfish</name>
    <dbReference type="NCBI Taxonomy" id="75939"/>
    <lineage>
        <taxon>Eukaryota</taxon>
        <taxon>Metazoa</taxon>
        <taxon>Chordata</taxon>
        <taxon>Craniata</taxon>
        <taxon>Vertebrata</taxon>
        <taxon>Euteleostomi</taxon>
        <taxon>Actinopterygii</taxon>
        <taxon>Neopterygii</taxon>
        <taxon>Teleostei</taxon>
        <taxon>Protacanthopterygii</taxon>
        <taxon>Esociformes</taxon>
        <taxon>Umbridae</taxon>
        <taxon>Dallia</taxon>
    </lineage>
</organism>
<accession>A0ACC2FA76</accession>
<proteinExistence type="predicted"/>
<reference evidence="1" key="1">
    <citation type="submission" date="2021-05" db="EMBL/GenBank/DDBJ databases">
        <authorList>
            <person name="Pan Q."/>
            <person name="Jouanno E."/>
            <person name="Zahm M."/>
            <person name="Klopp C."/>
            <person name="Cabau C."/>
            <person name="Louis A."/>
            <person name="Berthelot C."/>
            <person name="Parey E."/>
            <person name="Roest Crollius H."/>
            <person name="Montfort J."/>
            <person name="Robinson-Rechavi M."/>
            <person name="Bouchez O."/>
            <person name="Lampietro C."/>
            <person name="Lopez Roques C."/>
            <person name="Donnadieu C."/>
            <person name="Postlethwait J."/>
            <person name="Bobe J."/>
            <person name="Dillon D."/>
            <person name="Chandos A."/>
            <person name="von Hippel F."/>
            <person name="Guiguen Y."/>
        </authorList>
    </citation>
    <scope>NUCLEOTIDE SEQUENCE</scope>
    <source>
        <strain evidence="1">YG-Jan2019</strain>
    </source>
</reference>
<dbReference type="Proteomes" id="UP001157502">
    <property type="component" value="Chromosome 31"/>
</dbReference>
<name>A0ACC2FA76_DALPE</name>